<dbReference type="SUPFAM" id="SSF55550">
    <property type="entry name" value="SH2 domain"/>
    <property type="match status" value="1"/>
</dbReference>
<dbReference type="Pfam" id="PF23638">
    <property type="entry name" value="DUF7145"/>
    <property type="match status" value="2"/>
</dbReference>
<organism evidence="3 4">
    <name type="scientific">Trichuris muris</name>
    <name type="common">Mouse whipworm</name>
    <dbReference type="NCBI Taxonomy" id="70415"/>
    <lineage>
        <taxon>Eukaryota</taxon>
        <taxon>Metazoa</taxon>
        <taxon>Ecdysozoa</taxon>
        <taxon>Nematoda</taxon>
        <taxon>Enoplea</taxon>
        <taxon>Dorylaimia</taxon>
        <taxon>Trichinellida</taxon>
        <taxon>Trichuridae</taxon>
        <taxon>Trichuris</taxon>
    </lineage>
</organism>
<keyword evidence="1" id="KW-0727">SH2 domain</keyword>
<reference evidence="4" key="1">
    <citation type="submission" date="2019-12" db="UniProtKB">
        <authorList>
            <consortium name="WormBaseParasite"/>
        </authorList>
    </citation>
    <scope>IDENTIFICATION</scope>
</reference>
<dbReference type="InterPro" id="IPR000980">
    <property type="entry name" value="SH2"/>
</dbReference>
<evidence type="ECO:0000313" key="3">
    <source>
        <dbReference type="Proteomes" id="UP000046395"/>
    </source>
</evidence>
<proteinExistence type="predicted"/>
<evidence type="ECO:0000259" key="2">
    <source>
        <dbReference type="PROSITE" id="PS50001"/>
    </source>
</evidence>
<accession>A0A5S6QW01</accession>
<feature type="domain" description="SH2" evidence="2">
    <location>
        <begin position="186"/>
        <end position="282"/>
    </location>
</feature>
<dbReference type="InterPro" id="IPR055491">
    <property type="entry name" value="DUF7063"/>
</dbReference>
<dbReference type="Proteomes" id="UP000046395">
    <property type="component" value="Unassembled WGS sequence"/>
</dbReference>
<protein>
    <submittedName>
        <fullName evidence="4">SH2 domain-containing protein</fullName>
    </submittedName>
</protein>
<dbReference type="Gene3D" id="3.30.505.10">
    <property type="entry name" value="SH2 domain"/>
    <property type="match status" value="2"/>
</dbReference>
<dbReference type="InterPro" id="IPR055569">
    <property type="entry name" value="DUF7145"/>
</dbReference>
<keyword evidence="3" id="KW-1185">Reference proteome</keyword>
<dbReference type="Pfam" id="PF23205">
    <property type="entry name" value="DUF7063"/>
    <property type="match status" value="1"/>
</dbReference>
<dbReference type="WBParaSite" id="TMUE_3000011581.1">
    <property type="protein sequence ID" value="TMUE_3000011581.1"/>
    <property type="gene ID" value="WBGene00290181"/>
</dbReference>
<name>A0A5S6QW01_TRIMR</name>
<dbReference type="AlphaFoldDB" id="A0A5S6QW01"/>
<dbReference type="PROSITE" id="PS50001">
    <property type="entry name" value="SH2"/>
    <property type="match status" value="1"/>
</dbReference>
<evidence type="ECO:0000256" key="1">
    <source>
        <dbReference type="PROSITE-ProRule" id="PRU00191"/>
    </source>
</evidence>
<sequence length="540" mass="62034">MLSSPAYCTITETLPINGNSVTLPLLSIHPGFSDSRSYNDELIDDRQELPRAQCPMGDLSFYHGRVKQRELNKRLVRAGDFLVFSDAENHFRPTVLVMDTSEKSAGAFVIKQNHCSFYLDEAGQDDSLYHTVEHLLECLKRSATVLKKFEPDGIRLYVLVKEVIEPLYEEMHMIGARGFNWKNLPYYHGHLPDDELKNQLIYNGDFLLRSAKVRQHDLVISVRRDDQLKTLNMKLRTGRSHYALPQADELEPLEKVSTVEEYIKAVVAGQCLIDNCVLKRPILCVGERRKLHRCSRCTETVPSFPQGVARNVMVPICSLPYYLGELNMPALFWKNHFTVGRYGLCLNVPTKTFCLLVTATDKNQGDICTVFFDIGKTQQGLFYIKKCNMKEHFNRITDLVDYCVNNGIALKKNTRSDSVKLVEPILRKHILLLELCEHLPVLFYIPTRENRSAGQILKKEGDFIVEKNFSKGYTLVALWQGKLATIMIDKFKKGNRYQLPRGHRSEPTEWADNLHSFLYALIIYALPIDGVLLRRMLRFP</sequence>
<dbReference type="InterPro" id="IPR036860">
    <property type="entry name" value="SH2_dom_sf"/>
</dbReference>
<evidence type="ECO:0000313" key="4">
    <source>
        <dbReference type="WBParaSite" id="TMUE_3000011581.1"/>
    </source>
</evidence>